<proteinExistence type="inferred from homology"/>
<dbReference type="PIRSF" id="PIRSF000428">
    <property type="entry name" value="P_Ac_trans"/>
    <property type="match status" value="1"/>
</dbReference>
<dbReference type="Gene3D" id="3.40.718.10">
    <property type="entry name" value="Isopropylmalate Dehydrogenase"/>
    <property type="match status" value="1"/>
</dbReference>
<dbReference type="KEGG" id="kpf:IX53_10335"/>
<keyword evidence="6" id="KW-1185">Reference proteome</keyword>
<dbReference type="RefSeq" id="WP_047755294.1">
    <property type="nucleotide sequence ID" value="NZ_CAJUHA010000010.1"/>
</dbReference>
<dbReference type="InterPro" id="IPR050500">
    <property type="entry name" value="Phos_Acetyltrans/Butyryltrans"/>
</dbReference>
<dbReference type="NCBIfam" id="NF006045">
    <property type="entry name" value="PRK08190.1"/>
    <property type="match status" value="1"/>
</dbReference>
<reference evidence="5 6" key="1">
    <citation type="submission" date="2015-04" db="EMBL/GenBank/DDBJ databases">
        <title>Complete Genome Sequence of Kosmotoga pacifica SLHLJ1.</title>
        <authorList>
            <person name="Jiang L.J."/>
            <person name="Shao Z.Z."/>
            <person name="Jebbar M."/>
        </authorList>
    </citation>
    <scope>NUCLEOTIDE SEQUENCE [LARGE SCALE GENOMIC DNA]</scope>
    <source>
        <strain evidence="5 6">SLHLJ1</strain>
    </source>
</reference>
<dbReference type="Proteomes" id="UP000035159">
    <property type="component" value="Chromosome"/>
</dbReference>
<dbReference type="GO" id="GO:0016746">
    <property type="term" value="F:acyltransferase activity"/>
    <property type="evidence" value="ECO:0007669"/>
    <property type="project" value="UniProtKB-KW"/>
</dbReference>
<dbReference type="EMBL" id="CP011232">
    <property type="protein sequence ID" value="AKI98159.1"/>
    <property type="molecule type" value="Genomic_DNA"/>
</dbReference>
<evidence type="ECO:0000313" key="6">
    <source>
        <dbReference type="Proteomes" id="UP000035159"/>
    </source>
</evidence>
<dbReference type="PANTHER" id="PTHR43356">
    <property type="entry name" value="PHOSPHATE ACETYLTRANSFERASE"/>
    <property type="match status" value="1"/>
</dbReference>
<evidence type="ECO:0000313" key="5">
    <source>
        <dbReference type="EMBL" id="AKI98159.1"/>
    </source>
</evidence>
<dbReference type="OrthoDB" id="9774179at2"/>
<keyword evidence="3" id="KW-0012">Acyltransferase</keyword>
<feature type="domain" description="Phosphate acetyl/butaryl transferase" evidence="4">
    <location>
        <begin position="74"/>
        <end position="291"/>
    </location>
</feature>
<keyword evidence="2 5" id="KW-0808">Transferase</keyword>
<feature type="domain" description="Phosphate acetyl/butaryl transferase" evidence="4">
    <location>
        <begin position="6"/>
        <end position="72"/>
    </location>
</feature>
<dbReference type="STRING" id="1330330.IX53_10335"/>
<dbReference type="Pfam" id="PF01515">
    <property type="entry name" value="PTA_PTB"/>
    <property type="match status" value="2"/>
</dbReference>
<name>A0A0G2ZF43_9BACT</name>
<evidence type="ECO:0000256" key="2">
    <source>
        <dbReference type="ARBA" id="ARBA00022679"/>
    </source>
</evidence>
<evidence type="ECO:0000259" key="4">
    <source>
        <dbReference type="Pfam" id="PF01515"/>
    </source>
</evidence>
<dbReference type="AlphaFoldDB" id="A0A0G2ZF43"/>
<dbReference type="InterPro" id="IPR012147">
    <property type="entry name" value="P_Ac_Bu_trans"/>
</dbReference>
<comment type="similarity">
    <text evidence="1">Belongs to the phosphate acetyltransferase and butyryltransferase family.</text>
</comment>
<dbReference type="PANTHER" id="PTHR43356:SF2">
    <property type="entry name" value="PHOSPHATE ACETYLTRANSFERASE"/>
    <property type="match status" value="1"/>
</dbReference>
<dbReference type="SUPFAM" id="SSF53659">
    <property type="entry name" value="Isocitrate/Isopropylmalate dehydrogenase-like"/>
    <property type="match status" value="1"/>
</dbReference>
<evidence type="ECO:0000256" key="1">
    <source>
        <dbReference type="ARBA" id="ARBA00005656"/>
    </source>
</evidence>
<dbReference type="InterPro" id="IPR002505">
    <property type="entry name" value="PTA_PTB"/>
</dbReference>
<protein>
    <submittedName>
        <fullName evidence="5">Phosphate butyryltransferase</fullName>
    </submittedName>
</protein>
<organism evidence="5 6">
    <name type="scientific">Kosmotoga pacifica</name>
    <dbReference type="NCBI Taxonomy" id="1330330"/>
    <lineage>
        <taxon>Bacteria</taxon>
        <taxon>Thermotogati</taxon>
        <taxon>Thermotogota</taxon>
        <taxon>Thermotogae</taxon>
        <taxon>Kosmotogales</taxon>
        <taxon>Kosmotogaceae</taxon>
        <taxon>Kosmotoga</taxon>
    </lineage>
</organism>
<sequence length="301" mass="31548">MIDKLSQLFDIAKGSDKKIAVAAAEDEIVLKAVKEAIERDLAEFVLFGDATELKKLCTNVGLSEGFKIVHAASTSEAVTAAVEAVACGKADLLMKGKIKTGELLSVYLKEEYGLRAGRTMNLVSVFEIPGFDRLLIVTDAGMVIAPSLKQKVDSIVNASKVAAALGIDNPKVAILGAIEVVNEKMPATIDAAILSKMAHRNQIPDVIVDGPLALDNAISEEAARHKGIDSPVAGKADILIMPDIEAGNIFYKAMVFLGGALVASTIMGGKAPIVLTSRADSDLTKLLSIALNVLIAKGASK</sequence>
<accession>A0A0G2ZF43</accession>
<gene>
    <name evidence="5" type="ORF">IX53_10335</name>
</gene>
<dbReference type="PATRIC" id="fig|1330330.3.peg.2100"/>
<evidence type="ECO:0000256" key="3">
    <source>
        <dbReference type="ARBA" id="ARBA00023315"/>
    </source>
</evidence>